<dbReference type="EMBL" id="QFXE01000001">
    <property type="protein sequence ID" value="RDH88438.1"/>
    <property type="molecule type" value="Genomic_DNA"/>
</dbReference>
<evidence type="ECO:0000256" key="11">
    <source>
        <dbReference type="PROSITE-ProRule" id="PRU00110"/>
    </source>
</evidence>
<dbReference type="InterPro" id="IPR008207">
    <property type="entry name" value="Sig_transdc_His_kin_Hpt_dom"/>
</dbReference>
<accession>A0A370DT75</accession>
<dbReference type="SUPFAM" id="SSF52172">
    <property type="entry name" value="CheY-like"/>
    <property type="match status" value="1"/>
</dbReference>
<dbReference type="SUPFAM" id="SSF47226">
    <property type="entry name" value="Histidine-containing phosphotransfer domain, HPT domain"/>
    <property type="match status" value="1"/>
</dbReference>
<dbReference type="SUPFAM" id="SSF47384">
    <property type="entry name" value="Homodimeric domain of signal transducing histidine kinase"/>
    <property type="match status" value="1"/>
</dbReference>
<dbReference type="SMART" id="SM00448">
    <property type="entry name" value="REC"/>
    <property type="match status" value="1"/>
</dbReference>
<evidence type="ECO:0000256" key="7">
    <source>
        <dbReference type="ARBA" id="ARBA00022840"/>
    </source>
</evidence>
<sequence>MQSIKDIYQFLKRIFVDRENSEQEQALVRIILSSAVLFYLLFSGPSNLPLQHPRTLTTILISSFLFFSIGIFITTLIWRGVSHPRRIISIVSDIAGFSIVSSFTNDLLAPWVWLYLWVTFGNGFRYGERYLHFSTALSVIGFSIVIATNEFWHSHISLGLGLLASFLVLPGYAAVLIRRIHKERKRAEDANRAKSDFLARMSHEIRTPLNGIIGISELLKCSDLPSEEREYANAIANSGQTLFMLIEDILDFSKIEAGKLILEQTQFDLHELITHTMRMLSPQAQQKNIRLINNVSLEIPHLLIGDPLHLRQILINLIGNAIKFTPTGTVEIRCHLTHLIEKQALIHFEVIDSGIGIPQEKQATIFDKFNQADESTTRRFGGSGLGTAIAKQLVELMGGQIGLESTPDVGTTFWFDIEFKSSSPPAKAGIDTQLENCRVIRLCEKTGVKTIAGKYLREWGVSFQDVQNSREMFRLILGENRQQAPYQLLIIDQVPVDEQMRELLESFRDELAMDSFDILVILPDGVPIFPLDEVTSLISTLPSPVDKSILFNALHAAHANRAEQEHVVDLKAKTVNSQDDLTKQRILVGEDNSTNRMVVGRMLELAGHQFKLVENGQEILDTLESAPFDLVIVDMQMPVLGGLDTFKMYRFANGVDANVPFVMLTANATLEARQECEDAGIQFFLTKPVSSSKLLDTIAQATHTGPEKAAPIELSSITQPQAIDAVPTIIDRRVLDEVINLGQDNDFLERLVDNFLRDGRQLISAMNKALSANNPSDFKDSAHAMKGTAAYLGLQELTSASTDANQVDDLALNNRGAHTLTSIETAFSRAESILKQELITRSVAGDKRSQPTA</sequence>
<dbReference type="FunFam" id="1.10.287.130:FF:000002">
    <property type="entry name" value="Two-component osmosensing histidine kinase"/>
    <property type="match status" value="1"/>
</dbReference>
<dbReference type="InterPro" id="IPR003661">
    <property type="entry name" value="HisK_dim/P_dom"/>
</dbReference>
<evidence type="ECO:0000256" key="8">
    <source>
        <dbReference type="ARBA" id="ARBA00023012"/>
    </source>
</evidence>
<keyword evidence="7" id="KW-0067">ATP-binding</keyword>
<dbReference type="GO" id="GO:0000155">
    <property type="term" value="F:phosphorelay sensor kinase activity"/>
    <property type="evidence" value="ECO:0007669"/>
    <property type="project" value="InterPro"/>
</dbReference>
<dbReference type="EC" id="2.7.13.3" evidence="2"/>
<dbReference type="GO" id="GO:0005524">
    <property type="term" value="F:ATP binding"/>
    <property type="evidence" value="ECO:0007669"/>
    <property type="project" value="UniProtKB-KW"/>
</dbReference>
<dbReference type="InterPro" id="IPR005467">
    <property type="entry name" value="His_kinase_dom"/>
</dbReference>
<dbReference type="AlphaFoldDB" id="A0A370DT75"/>
<dbReference type="InterPro" id="IPR036097">
    <property type="entry name" value="HisK_dim/P_sf"/>
</dbReference>
<feature type="transmembrane region" description="Helical" evidence="13">
    <location>
        <begin position="130"/>
        <end position="149"/>
    </location>
</feature>
<keyword evidence="5" id="KW-0547">Nucleotide-binding</keyword>
<keyword evidence="8" id="KW-0902">Two-component regulatory system</keyword>
<evidence type="ECO:0000256" key="5">
    <source>
        <dbReference type="ARBA" id="ARBA00022741"/>
    </source>
</evidence>
<evidence type="ECO:0000256" key="10">
    <source>
        <dbReference type="ARBA" id="ARBA00068150"/>
    </source>
</evidence>
<dbReference type="Gene3D" id="1.10.287.130">
    <property type="match status" value="1"/>
</dbReference>
<dbReference type="SMART" id="SM00388">
    <property type="entry name" value="HisKA"/>
    <property type="match status" value="1"/>
</dbReference>
<evidence type="ECO:0000313" key="17">
    <source>
        <dbReference type="EMBL" id="RDH88438.1"/>
    </source>
</evidence>
<feature type="domain" description="HPt" evidence="16">
    <location>
        <begin position="744"/>
        <end position="837"/>
    </location>
</feature>
<feature type="transmembrane region" description="Helical" evidence="13">
    <location>
        <begin position="90"/>
        <end position="118"/>
    </location>
</feature>
<dbReference type="FunFam" id="3.30.565.10:FF:000010">
    <property type="entry name" value="Sensor histidine kinase RcsC"/>
    <property type="match status" value="1"/>
</dbReference>
<dbReference type="SMART" id="SM00387">
    <property type="entry name" value="HATPase_c"/>
    <property type="match status" value="1"/>
</dbReference>
<keyword evidence="13" id="KW-0812">Transmembrane</keyword>
<feature type="modified residue" description="4-aspartylphosphate" evidence="12">
    <location>
        <position position="634"/>
    </location>
</feature>
<dbReference type="Pfam" id="PF00512">
    <property type="entry name" value="HisKA"/>
    <property type="match status" value="1"/>
</dbReference>
<dbReference type="PANTHER" id="PTHR45339">
    <property type="entry name" value="HYBRID SIGNAL TRANSDUCTION HISTIDINE KINASE J"/>
    <property type="match status" value="1"/>
</dbReference>
<dbReference type="Pfam" id="PF02518">
    <property type="entry name" value="HATPase_c"/>
    <property type="match status" value="1"/>
</dbReference>
<evidence type="ECO:0000256" key="9">
    <source>
        <dbReference type="ARBA" id="ARBA00064003"/>
    </source>
</evidence>
<dbReference type="CDD" id="cd17546">
    <property type="entry name" value="REC_hyHK_CKI1_RcsC-like"/>
    <property type="match status" value="1"/>
</dbReference>
<feature type="domain" description="Response regulatory" evidence="15">
    <location>
        <begin position="585"/>
        <end position="702"/>
    </location>
</feature>
<organism evidence="17 18">
    <name type="scientific">endosymbiont of Escarpia spicata</name>
    <dbReference type="NCBI Taxonomy" id="2200908"/>
    <lineage>
        <taxon>Bacteria</taxon>
        <taxon>Pseudomonadati</taxon>
        <taxon>Pseudomonadota</taxon>
        <taxon>Gammaproteobacteria</taxon>
        <taxon>sulfur-oxidizing symbionts</taxon>
    </lineage>
</organism>
<dbReference type="InterPro" id="IPR004358">
    <property type="entry name" value="Sig_transdc_His_kin-like_C"/>
</dbReference>
<evidence type="ECO:0000259" key="15">
    <source>
        <dbReference type="PROSITE" id="PS50110"/>
    </source>
</evidence>
<evidence type="ECO:0000256" key="6">
    <source>
        <dbReference type="ARBA" id="ARBA00022777"/>
    </source>
</evidence>
<dbReference type="CDD" id="cd00088">
    <property type="entry name" value="HPT"/>
    <property type="match status" value="1"/>
</dbReference>
<comment type="subunit">
    <text evidence="9">At low DSF concentrations, interacts with RpfF.</text>
</comment>
<dbReference type="InterPro" id="IPR003594">
    <property type="entry name" value="HATPase_dom"/>
</dbReference>
<comment type="caution">
    <text evidence="17">The sequence shown here is derived from an EMBL/GenBank/DDBJ whole genome shotgun (WGS) entry which is preliminary data.</text>
</comment>
<evidence type="ECO:0000256" key="13">
    <source>
        <dbReference type="SAM" id="Phobius"/>
    </source>
</evidence>
<dbReference type="PROSITE" id="PS50894">
    <property type="entry name" value="HPT"/>
    <property type="match status" value="1"/>
</dbReference>
<evidence type="ECO:0000256" key="12">
    <source>
        <dbReference type="PROSITE-ProRule" id="PRU00169"/>
    </source>
</evidence>
<dbReference type="PANTHER" id="PTHR45339:SF5">
    <property type="entry name" value="HISTIDINE KINASE"/>
    <property type="match status" value="1"/>
</dbReference>
<keyword evidence="13" id="KW-1133">Transmembrane helix</keyword>
<dbReference type="PRINTS" id="PR00344">
    <property type="entry name" value="BCTRLSENSOR"/>
</dbReference>
<feature type="modified residue" description="Phosphohistidine" evidence="11">
    <location>
        <position position="783"/>
    </location>
</feature>
<evidence type="ECO:0000259" key="14">
    <source>
        <dbReference type="PROSITE" id="PS50109"/>
    </source>
</evidence>
<dbReference type="CDD" id="cd16922">
    <property type="entry name" value="HATPase_EvgS-ArcB-TorS-like"/>
    <property type="match status" value="1"/>
</dbReference>
<evidence type="ECO:0000256" key="4">
    <source>
        <dbReference type="ARBA" id="ARBA00022679"/>
    </source>
</evidence>
<dbReference type="Gene3D" id="1.20.120.160">
    <property type="entry name" value="HPT domain"/>
    <property type="match status" value="1"/>
</dbReference>
<dbReference type="InterPro" id="IPR001789">
    <property type="entry name" value="Sig_transdc_resp-reg_receiver"/>
</dbReference>
<proteinExistence type="predicted"/>
<evidence type="ECO:0000259" key="16">
    <source>
        <dbReference type="PROSITE" id="PS50894"/>
    </source>
</evidence>
<dbReference type="GO" id="GO:0005886">
    <property type="term" value="C:plasma membrane"/>
    <property type="evidence" value="ECO:0007669"/>
    <property type="project" value="UniProtKB-SubCell"/>
</dbReference>
<dbReference type="SUPFAM" id="SSF55874">
    <property type="entry name" value="ATPase domain of HSP90 chaperone/DNA topoisomerase II/histidine kinase"/>
    <property type="match status" value="1"/>
</dbReference>
<evidence type="ECO:0000256" key="3">
    <source>
        <dbReference type="ARBA" id="ARBA00022553"/>
    </source>
</evidence>
<keyword evidence="13" id="KW-0472">Membrane</keyword>
<dbReference type="Gene3D" id="3.40.50.2300">
    <property type="match status" value="1"/>
</dbReference>
<dbReference type="Proteomes" id="UP000254771">
    <property type="component" value="Unassembled WGS sequence"/>
</dbReference>
<feature type="transmembrane region" description="Helical" evidence="13">
    <location>
        <begin position="155"/>
        <end position="177"/>
    </location>
</feature>
<evidence type="ECO:0000256" key="2">
    <source>
        <dbReference type="ARBA" id="ARBA00012438"/>
    </source>
</evidence>
<protein>
    <recommendedName>
        <fullName evidence="10">Sensory/regulatory protein RpfC</fullName>
        <ecNumber evidence="2">2.7.13.3</ecNumber>
    </recommendedName>
</protein>
<dbReference type="InterPro" id="IPR011006">
    <property type="entry name" value="CheY-like_superfamily"/>
</dbReference>
<dbReference type="Pfam" id="PF01627">
    <property type="entry name" value="Hpt"/>
    <property type="match status" value="1"/>
</dbReference>
<keyword evidence="18" id="KW-1185">Reference proteome</keyword>
<reference evidence="17 18" key="1">
    <citation type="journal article" date="2018" name="ISME J.">
        <title>Endosymbiont genomes yield clues of tubeworm success.</title>
        <authorList>
            <person name="Li Y."/>
            <person name="Liles M.R."/>
            <person name="Halanych K.M."/>
        </authorList>
    </citation>
    <scope>NUCLEOTIDE SEQUENCE [LARGE SCALE GENOMIC DNA]</scope>
    <source>
        <strain evidence="17">A1462</strain>
    </source>
</reference>
<dbReference type="PROSITE" id="PS50110">
    <property type="entry name" value="RESPONSE_REGULATORY"/>
    <property type="match status" value="1"/>
</dbReference>
<dbReference type="Gene3D" id="3.30.565.10">
    <property type="entry name" value="Histidine kinase-like ATPase, C-terminal domain"/>
    <property type="match status" value="1"/>
</dbReference>
<evidence type="ECO:0000313" key="18">
    <source>
        <dbReference type="Proteomes" id="UP000254771"/>
    </source>
</evidence>
<dbReference type="InterPro" id="IPR036641">
    <property type="entry name" value="HPT_dom_sf"/>
</dbReference>
<dbReference type="InterPro" id="IPR036890">
    <property type="entry name" value="HATPase_C_sf"/>
</dbReference>
<dbReference type="CDD" id="cd00082">
    <property type="entry name" value="HisKA"/>
    <property type="match status" value="1"/>
</dbReference>
<comment type="catalytic activity">
    <reaction evidence="1">
        <text>ATP + protein L-histidine = ADP + protein N-phospho-L-histidine.</text>
        <dbReference type="EC" id="2.7.13.3"/>
    </reaction>
</comment>
<keyword evidence="3 12" id="KW-0597">Phosphoprotein</keyword>
<feature type="transmembrane region" description="Helical" evidence="13">
    <location>
        <begin position="26"/>
        <end position="44"/>
    </location>
</feature>
<evidence type="ECO:0000256" key="1">
    <source>
        <dbReference type="ARBA" id="ARBA00000085"/>
    </source>
</evidence>
<feature type="transmembrane region" description="Helical" evidence="13">
    <location>
        <begin position="56"/>
        <end position="78"/>
    </location>
</feature>
<dbReference type="PROSITE" id="PS50109">
    <property type="entry name" value="HIS_KIN"/>
    <property type="match status" value="1"/>
</dbReference>
<gene>
    <name evidence="17" type="ORF">DIZ78_00420</name>
</gene>
<keyword evidence="4" id="KW-0808">Transferase</keyword>
<keyword evidence="6 17" id="KW-0418">Kinase</keyword>
<name>A0A370DT75_9GAMM</name>
<dbReference type="Pfam" id="PF00072">
    <property type="entry name" value="Response_reg"/>
    <property type="match status" value="1"/>
</dbReference>
<feature type="domain" description="Histidine kinase" evidence="14">
    <location>
        <begin position="200"/>
        <end position="421"/>
    </location>
</feature>